<protein>
    <recommendedName>
        <fullName evidence="3">Glycosyl transferase CAP10 domain-containing protein</fullName>
    </recommendedName>
</protein>
<dbReference type="GO" id="GO:0045747">
    <property type="term" value="P:positive regulation of Notch signaling pathway"/>
    <property type="evidence" value="ECO:0007669"/>
    <property type="project" value="TreeGrafter"/>
</dbReference>
<dbReference type="EMBL" id="AMQN01018733">
    <property type="status" value="NOT_ANNOTATED_CDS"/>
    <property type="molecule type" value="Genomic_DNA"/>
</dbReference>
<proteinExistence type="inferred from homology"/>
<dbReference type="HOGENOM" id="CLU_041919_1_0_1"/>
<comment type="similarity">
    <text evidence="1">Belongs to the glycosyltransferase 90 family.</text>
</comment>
<dbReference type="GO" id="GO:0012505">
    <property type="term" value="C:endomembrane system"/>
    <property type="evidence" value="ECO:0007669"/>
    <property type="project" value="TreeGrafter"/>
</dbReference>
<dbReference type="Proteomes" id="UP000014760">
    <property type="component" value="Unassembled WGS sequence"/>
</dbReference>
<evidence type="ECO:0000256" key="1">
    <source>
        <dbReference type="ARBA" id="ARBA00010118"/>
    </source>
</evidence>
<dbReference type="GO" id="GO:0035252">
    <property type="term" value="F:UDP-xylosyltransferase activity"/>
    <property type="evidence" value="ECO:0007669"/>
    <property type="project" value="TreeGrafter"/>
</dbReference>
<keyword evidence="6" id="KW-1185">Reference proteome</keyword>
<dbReference type="GO" id="GO:0006493">
    <property type="term" value="P:protein O-linked glycosylation"/>
    <property type="evidence" value="ECO:0007669"/>
    <property type="project" value="TreeGrafter"/>
</dbReference>
<reference evidence="4 6" key="2">
    <citation type="journal article" date="2013" name="Nature">
        <title>Insights into bilaterian evolution from three spiralian genomes.</title>
        <authorList>
            <person name="Simakov O."/>
            <person name="Marletaz F."/>
            <person name="Cho S.J."/>
            <person name="Edsinger-Gonzales E."/>
            <person name="Havlak P."/>
            <person name="Hellsten U."/>
            <person name="Kuo D.H."/>
            <person name="Larsson T."/>
            <person name="Lv J."/>
            <person name="Arendt D."/>
            <person name="Savage R."/>
            <person name="Osoegawa K."/>
            <person name="de Jong P."/>
            <person name="Grimwood J."/>
            <person name="Chapman J.A."/>
            <person name="Shapiro H."/>
            <person name="Aerts A."/>
            <person name="Otillar R.P."/>
            <person name="Terry A.Y."/>
            <person name="Boore J.L."/>
            <person name="Grigoriev I.V."/>
            <person name="Lindberg D.R."/>
            <person name="Seaver E.C."/>
            <person name="Weisblat D.A."/>
            <person name="Putnam N.H."/>
            <person name="Rokhsar D.S."/>
        </authorList>
    </citation>
    <scope>NUCLEOTIDE SEQUENCE</scope>
    <source>
        <strain evidence="4 6">I ESC-2004</strain>
    </source>
</reference>
<dbReference type="STRING" id="283909.R7V6B3"/>
<accession>R7V6B3</accession>
<reference evidence="6" key="1">
    <citation type="submission" date="2012-12" db="EMBL/GenBank/DDBJ databases">
        <authorList>
            <person name="Hellsten U."/>
            <person name="Grimwood J."/>
            <person name="Chapman J.A."/>
            <person name="Shapiro H."/>
            <person name="Aerts A."/>
            <person name="Otillar R.P."/>
            <person name="Terry A.Y."/>
            <person name="Boore J.L."/>
            <person name="Simakov O."/>
            <person name="Marletaz F."/>
            <person name="Cho S.-J."/>
            <person name="Edsinger-Gonzales E."/>
            <person name="Havlak P."/>
            <person name="Kuo D.-H."/>
            <person name="Larsson T."/>
            <person name="Lv J."/>
            <person name="Arendt D."/>
            <person name="Savage R."/>
            <person name="Osoegawa K."/>
            <person name="de Jong P."/>
            <person name="Lindberg D.R."/>
            <person name="Seaver E.C."/>
            <person name="Weisblat D.A."/>
            <person name="Putnam N.H."/>
            <person name="Grigoriev I.V."/>
            <person name="Rokhsar D.S."/>
        </authorList>
    </citation>
    <scope>NUCLEOTIDE SEQUENCE</scope>
    <source>
        <strain evidence="6">I ESC-2004</strain>
    </source>
</reference>
<organism evidence="4">
    <name type="scientific">Capitella teleta</name>
    <name type="common">Polychaete worm</name>
    <dbReference type="NCBI Taxonomy" id="283909"/>
    <lineage>
        <taxon>Eukaryota</taxon>
        <taxon>Metazoa</taxon>
        <taxon>Spiralia</taxon>
        <taxon>Lophotrochozoa</taxon>
        <taxon>Annelida</taxon>
        <taxon>Polychaeta</taxon>
        <taxon>Sedentaria</taxon>
        <taxon>Scolecida</taxon>
        <taxon>Capitellidae</taxon>
        <taxon>Capitella</taxon>
    </lineage>
</organism>
<sequence>MIFHQFSASNKLWDKYLSSIENALAEYSPCNPDDCSCHLGVIESDLKPWKNGITEQLFQQAKARGSNHYQIINHKLYRSEKCMFPSRCSGIEHFILEVIHKLPDMEFILNERDWPQASIHGAPLPIFSFSKVPTDNWDIMYPAWTFWEGGPAVWPIYPTGLGRWDEQRKIIPEAAKKWPWHKKQSKAFFRGSRTSPDRDPLVLLSRAEPDLADAQYTKNQAWKSEKDTLNMLPAKELTLADHCEWKYLFNFRGVAASFRYKHLFLCDSVVFHVGDDWLEFFYPALKPWVHYIPVRRDLKDARDLIQFAKENDAIVKQIAQRGREFIWQNLRLEDVSCYWLNLLKRYAKLMTWKVKRDKSLKLIGSRKKDEL</sequence>
<dbReference type="EnsemblMetazoa" id="CapteT20245">
    <property type="protein sequence ID" value="CapteP20245"/>
    <property type="gene ID" value="CapteG20245"/>
</dbReference>
<dbReference type="OMA" id="EDDCMFP"/>
<dbReference type="PANTHER" id="PTHR12203">
    <property type="entry name" value="KDEL LYS-ASP-GLU-LEU CONTAINING - RELATED"/>
    <property type="match status" value="1"/>
</dbReference>
<dbReference type="InterPro" id="IPR051091">
    <property type="entry name" value="O-Glucosyltr/Glycosyltrsf_90"/>
</dbReference>
<evidence type="ECO:0000313" key="5">
    <source>
        <dbReference type="EnsemblMetazoa" id="CapteP20245"/>
    </source>
</evidence>
<reference evidence="5" key="3">
    <citation type="submission" date="2015-06" db="UniProtKB">
        <authorList>
            <consortium name="EnsemblMetazoa"/>
        </authorList>
    </citation>
    <scope>IDENTIFICATION</scope>
</reference>
<dbReference type="GO" id="GO:0035251">
    <property type="term" value="F:UDP-glucosyltransferase activity"/>
    <property type="evidence" value="ECO:0007669"/>
    <property type="project" value="TreeGrafter"/>
</dbReference>
<evidence type="ECO:0000313" key="4">
    <source>
        <dbReference type="EMBL" id="ELU14012.1"/>
    </source>
</evidence>
<dbReference type="FunCoup" id="R7V6B3">
    <property type="interactions" value="1697"/>
</dbReference>
<gene>
    <name evidence="4" type="ORF">CAPTEDRAFT_20245</name>
</gene>
<dbReference type="InterPro" id="IPR006598">
    <property type="entry name" value="CAP10"/>
</dbReference>
<feature type="domain" description="Glycosyl transferase CAP10" evidence="3">
    <location>
        <begin position="101"/>
        <end position="353"/>
    </location>
</feature>
<dbReference type="OrthoDB" id="202415at2759"/>
<dbReference type="PANTHER" id="PTHR12203:SF35">
    <property type="entry name" value="PROTEIN O-GLUCOSYLTRANSFERASE 1"/>
    <property type="match status" value="1"/>
</dbReference>
<keyword evidence="2" id="KW-0808">Transferase</keyword>
<name>R7V6B3_CAPTE</name>
<evidence type="ECO:0000259" key="3">
    <source>
        <dbReference type="SMART" id="SM00672"/>
    </source>
</evidence>
<evidence type="ECO:0000313" key="6">
    <source>
        <dbReference type="Proteomes" id="UP000014760"/>
    </source>
</evidence>
<evidence type="ECO:0000256" key="2">
    <source>
        <dbReference type="ARBA" id="ARBA00022679"/>
    </source>
</evidence>
<dbReference type="EMBL" id="KB294823">
    <property type="protein sequence ID" value="ELU14012.1"/>
    <property type="molecule type" value="Genomic_DNA"/>
</dbReference>
<dbReference type="Pfam" id="PF05686">
    <property type="entry name" value="Glyco_transf_90"/>
    <property type="match status" value="1"/>
</dbReference>
<dbReference type="SMART" id="SM00672">
    <property type="entry name" value="CAP10"/>
    <property type="match status" value="1"/>
</dbReference>
<dbReference type="AlphaFoldDB" id="R7V6B3"/>